<reference evidence="1 2" key="1">
    <citation type="journal article" date="2017" name="Environ. Microbiol.">
        <title>Decay of the glycolytic pathway and adaptation to intranuclear parasitism within Enterocytozoonidae microsporidia.</title>
        <authorList>
            <person name="Wiredu Boakye D."/>
            <person name="Jaroenlak P."/>
            <person name="Prachumwat A."/>
            <person name="Williams T.A."/>
            <person name="Bateman K.S."/>
            <person name="Itsathitphaisarn O."/>
            <person name="Sritunyalucksana K."/>
            <person name="Paszkiewicz K.H."/>
            <person name="Moore K.A."/>
            <person name="Stentiford G.D."/>
            <person name="Williams B.A."/>
        </authorList>
    </citation>
    <scope>NUCLEOTIDE SEQUENCE [LARGE SCALE GENOMIC DNA]</scope>
    <source>
        <strain evidence="1 2">GB1</strain>
    </source>
</reference>
<accession>A0A1X0Q7J8</accession>
<evidence type="ECO:0000313" key="2">
    <source>
        <dbReference type="Proteomes" id="UP000192356"/>
    </source>
</evidence>
<dbReference type="VEuPathDB" id="MicrosporidiaDB:HERIO_2289"/>
<sequence length="97" mass="11290">MINRIHIELKDERIKNINVFIIEEHLENDVIIDGTVIFDKSYSGQNLLEKNVFYRPENFSLKTNVIEIRHSLTISFDSLELAIPLIIGNSKSKLKFC</sequence>
<organism evidence="1 2">
    <name type="scientific">Hepatospora eriocheir</name>
    <dbReference type="NCBI Taxonomy" id="1081669"/>
    <lineage>
        <taxon>Eukaryota</taxon>
        <taxon>Fungi</taxon>
        <taxon>Fungi incertae sedis</taxon>
        <taxon>Microsporidia</taxon>
        <taxon>Hepatosporidae</taxon>
        <taxon>Hepatospora</taxon>
    </lineage>
</organism>
<gene>
    <name evidence="1" type="ORF">HERIO_2289</name>
</gene>
<dbReference type="AlphaFoldDB" id="A0A1X0Q7J8"/>
<dbReference type="Proteomes" id="UP000192356">
    <property type="component" value="Unassembled WGS sequence"/>
</dbReference>
<comment type="caution">
    <text evidence="1">The sequence shown here is derived from an EMBL/GenBank/DDBJ whole genome shotgun (WGS) entry which is preliminary data.</text>
</comment>
<evidence type="ECO:0000313" key="1">
    <source>
        <dbReference type="EMBL" id="ORD95697.1"/>
    </source>
</evidence>
<dbReference type="EMBL" id="LVKB01000210">
    <property type="protein sequence ID" value="ORD95697.1"/>
    <property type="molecule type" value="Genomic_DNA"/>
</dbReference>
<keyword evidence="2" id="KW-1185">Reference proteome</keyword>
<dbReference type="VEuPathDB" id="MicrosporidiaDB:A0H76_1701"/>
<protein>
    <submittedName>
        <fullName evidence="1">Uncharacterized protein</fullName>
    </submittedName>
</protein>
<proteinExistence type="predicted"/>
<name>A0A1X0Q7J8_9MICR</name>